<keyword evidence="1" id="KW-0472">Membrane</keyword>
<protein>
    <submittedName>
        <fullName evidence="2">Uncharacterized protein</fullName>
    </submittedName>
</protein>
<dbReference type="EMBL" id="JBHUCJ010000221">
    <property type="protein sequence ID" value="MFD3227307.1"/>
    <property type="molecule type" value="Genomic_DNA"/>
</dbReference>
<keyword evidence="1" id="KW-0812">Transmembrane</keyword>
<proteinExistence type="predicted"/>
<accession>A0ABW6CGW7</accession>
<comment type="caution">
    <text evidence="2">The sequence shown here is derived from an EMBL/GenBank/DDBJ whole genome shotgun (WGS) entry which is preliminary data.</text>
</comment>
<reference evidence="2 3" key="1">
    <citation type="submission" date="2024-09" db="EMBL/GenBank/DDBJ databases">
        <title>Genomes of Rahnella.</title>
        <authorList>
            <person name="Mnguni F.C."/>
            <person name="Shin G.Y."/>
            <person name="Coutinho T."/>
        </authorList>
    </citation>
    <scope>NUCLEOTIDE SEQUENCE [LARGE SCALE GENOMIC DNA]</scope>
    <source>
        <strain evidence="2 3">20WA0057</strain>
    </source>
</reference>
<keyword evidence="3" id="KW-1185">Reference proteome</keyword>
<keyword evidence="1" id="KW-1133">Transmembrane helix</keyword>
<feature type="transmembrane region" description="Helical" evidence="1">
    <location>
        <begin position="16"/>
        <end position="37"/>
    </location>
</feature>
<organism evidence="2 3">
    <name type="scientific">Rahnella sp. (strain Y9602)</name>
    <dbReference type="NCBI Taxonomy" id="2703885"/>
    <lineage>
        <taxon>Bacteria</taxon>
        <taxon>Pseudomonadati</taxon>
        <taxon>Pseudomonadota</taxon>
        <taxon>Gammaproteobacteria</taxon>
        <taxon>Enterobacterales</taxon>
        <taxon>Yersiniaceae</taxon>
        <taxon>Rahnella</taxon>
    </lineage>
</organism>
<evidence type="ECO:0000313" key="3">
    <source>
        <dbReference type="Proteomes" id="UP001598201"/>
    </source>
</evidence>
<gene>
    <name evidence="2" type="ORF">ACFPK4_27680</name>
</gene>
<evidence type="ECO:0000256" key="1">
    <source>
        <dbReference type="SAM" id="Phobius"/>
    </source>
</evidence>
<name>A0ABW6CGW7_RAHSY</name>
<dbReference type="RefSeq" id="WP_379672549.1">
    <property type="nucleotide sequence ID" value="NZ_JBHUCJ010000221.1"/>
</dbReference>
<sequence>MSILDHFASLTTYQKLFLLEVFIFILLAVVITIYFRLRDKAETQRDKPLHDARVDDETSSTRHRYTAPVTGKTLFLQMNEAYFDAIFSAFLRSLQRAGYKLSDRETGVAPLLSGSTIDAMAREVERARQEFVTVLGSNIEDDICFQMQSGRAPKFLIQLIDSCERLGWKVMPVVREPEDECASSFSALP</sequence>
<dbReference type="Proteomes" id="UP001598201">
    <property type="component" value="Unassembled WGS sequence"/>
</dbReference>
<evidence type="ECO:0000313" key="2">
    <source>
        <dbReference type="EMBL" id="MFD3227307.1"/>
    </source>
</evidence>